<dbReference type="RefSeq" id="WP_188981594.1">
    <property type="nucleotide sequence ID" value="NZ_BMPO01000001.1"/>
</dbReference>
<reference evidence="2" key="2">
    <citation type="submission" date="2020-09" db="EMBL/GenBank/DDBJ databases">
        <authorList>
            <person name="Sun Q."/>
            <person name="Ohkuma M."/>
        </authorList>
    </citation>
    <scope>NUCLEOTIDE SEQUENCE</scope>
    <source>
        <strain evidence="2">JCM 30078</strain>
    </source>
</reference>
<comment type="caution">
    <text evidence="2">The sequence shown here is derived from an EMBL/GenBank/DDBJ whole genome shotgun (WGS) entry which is preliminary data.</text>
</comment>
<name>A0A917PL62_9PSED</name>
<dbReference type="AlphaFoldDB" id="A0A917PL62"/>
<dbReference type="Proteomes" id="UP000635983">
    <property type="component" value="Unassembled WGS sequence"/>
</dbReference>
<reference evidence="2" key="1">
    <citation type="journal article" date="2014" name="Int. J. Syst. Evol. Microbiol.">
        <title>Complete genome sequence of Corynebacterium casei LMG S-19264T (=DSM 44701T), isolated from a smear-ripened cheese.</title>
        <authorList>
            <consortium name="US DOE Joint Genome Institute (JGI-PGF)"/>
            <person name="Walter F."/>
            <person name="Albersmeier A."/>
            <person name="Kalinowski J."/>
            <person name="Ruckert C."/>
        </authorList>
    </citation>
    <scope>NUCLEOTIDE SEQUENCE</scope>
    <source>
        <strain evidence="2">JCM 30078</strain>
    </source>
</reference>
<evidence type="ECO:0000313" key="2">
    <source>
        <dbReference type="EMBL" id="GGJ82475.1"/>
    </source>
</evidence>
<dbReference type="Pfam" id="PF04961">
    <property type="entry name" value="FTCD_C"/>
    <property type="match status" value="1"/>
</dbReference>
<dbReference type="GO" id="GO:0003824">
    <property type="term" value="F:catalytic activity"/>
    <property type="evidence" value="ECO:0007669"/>
    <property type="project" value="InterPro"/>
</dbReference>
<proteinExistence type="predicted"/>
<dbReference type="InterPro" id="IPR036178">
    <property type="entry name" value="Formintransfe-cycloase-like_sf"/>
</dbReference>
<accession>A0A917PL62</accession>
<feature type="domain" description="Cyclodeaminase/cyclohydrolase" evidence="1">
    <location>
        <begin position="9"/>
        <end position="172"/>
    </location>
</feature>
<dbReference type="Gene3D" id="1.20.120.680">
    <property type="entry name" value="Formiminotetrahydrofolate cyclodeaminase monomer, up-and-down helical bundle"/>
    <property type="match status" value="1"/>
</dbReference>
<dbReference type="EMBL" id="BMPO01000001">
    <property type="protein sequence ID" value="GGJ82475.1"/>
    <property type="molecule type" value="Genomic_DNA"/>
</dbReference>
<gene>
    <name evidence="2" type="ORF">GCM10009304_05520</name>
</gene>
<evidence type="ECO:0000313" key="3">
    <source>
        <dbReference type="Proteomes" id="UP000635983"/>
    </source>
</evidence>
<evidence type="ECO:0000259" key="1">
    <source>
        <dbReference type="Pfam" id="PF04961"/>
    </source>
</evidence>
<organism evidence="2 3">
    <name type="scientific">Pseudomonas matsuisoli</name>
    <dbReference type="NCBI Taxonomy" id="1515666"/>
    <lineage>
        <taxon>Bacteria</taxon>
        <taxon>Pseudomonadati</taxon>
        <taxon>Pseudomonadota</taxon>
        <taxon>Gammaproteobacteria</taxon>
        <taxon>Pseudomonadales</taxon>
        <taxon>Pseudomonadaceae</taxon>
        <taxon>Pseudomonas</taxon>
    </lineage>
</organism>
<dbReference type="InterPro" id="IPR007044">
    <property type="entry name" value="Cyclodeamin/CycHdrlase"/>
</dbReference>
<sequence length="194" mass="20546">MTDSLWHLSLAEFRDRVASDAPTPSCGAAAGVSASLGLSLILKAIRIGSDPADVGTRGLINEAATLHQQLSTHADTDARVFQRFLKAEAPEMKGQAARDSVAIPLATAHSCREAMRLGERAAPYVKETMRSDVVAGVLLLGAALEAVLLNVRANLAQVDDDTERRTLAERCRTLQADADQIRSGLTTNESGPTG</sequence>
<keyword evidence="3" id="KW-1185">Reference proteome</keyword>
<dbReference type="SUPFAM" id="SSF101262">
    <property type="entry name" value="Methenyltetrahydrofolate cyclohydrolase-like"/>
    <property type="match status" value="1"/>
</dbReference>
<protein>
    <recommendedName>
        <fullName evidence="1">Cyclodeaminase/cyclohydrolase domain-containing protein</fullName>
    </recommendedName>
</protein>